<evidence type="ECO:0000313" key="2">
    <source>
        <dbReference type="EMBL" id="PPU79274.1"/>
    </source>
</evidence>
<protein>
    <recommendedName>
        <fullName evidence="1">Condensation domain-containing protein</fullName>
    </recommendedName>
</protein>
<evidence type="ECO:0000259" key="1">
    <source>
        <dbReference type="Pfam" id="PF00668"/>
    </source>
</evidence>
<dbReference type="PANTHER" id="PTHR45527">
    <property type="entry name" value="NONRIBOSOMAL PEPTIDE SYNTHETASE"/>
    <property type="match status" value="1"/>
</dbReference>
<dbReference type="InterPro" id="IPR023213">
    <property type="entry name" value="CAT-like_dom_sf"/>
</dbReference>
<dbReference type="GO" id="GO:0003824">
    <property type="term" value="F:catalytic activity"/>
    <property type="evidence" value="ECO:0007669"/>
    <property type="project" value="InterPro"/>
</dbReference>
<evidence type="ECO:0000313" key="3">
    <source>
        <dbReference type="Proteomes" id="UP000247346"/>
    </source>
</evidence>
<dbReference type="EMBL" id="MDEK01000046">
    <property type="protein sequence ID" value="PPU79274.1"/>
    <property type="molecule type" value="Genomic_DNA"/>
</dbReference>
<proteinExistence type="predicted"/>
<dbReference type="PANTHER" id="PTHR45527:SF1">
    <property type="entry name" value="FATTY ACID SYNTHASE"/>
    <property type="match status" value="1"/>
</dbReference>
<dbReference type="AlphaFoldDB" id="A0A2P5YYC6"/>
<accession>A0A2P5YYC6</accession>
<feature type="domain" description="Condensation" evidence="1">
    <location>
        <begin position="8"/>
        <end position="165"/>
    </location>
</feature>
<gene>
    <name evidence="2" type="ORF">XsacCFBP4641_20760</name>
</gene>
<dbReference type="GO" id="GO:0043041">
    <property type="term" value="P:amino acid activation for nonribosomal peptide biosynthetic process"/>
    <property type="evidence" value="ECO:0007669"/>
    <property type="project" value="TreeGrafter"/>
</dbReference>
<dbReference type="SUPFAM" id="SSF52777">
    <property type="entry name" value="CoA-dependent acyltransferases"/>
    <property type="match status" value="2"/>
</dbReference>
<comment type="caution">
    <text evidence="2">The sequence shown here is derived from an EMBL/GenBank/DDBJ whole genome shotgun (WGS) entry which is preliminary data.</text>
</comment>
<dbReference type="GO" id="GO:0044550">
    <property type="term" value="P:secondary metabolite biosynthetic process"/>
    <property type="evidence" value="ECO:0007669"/>
    <property type="project" value="TreeGrafter"/>
</dbReference>
<reference evidence="2 3" key="1">
    <citation type="submission" date="2016-08" db="EMBL/GenBank/DDBJ databases">
        <authorList>
            <person name="Seilhamer J.J."/>
        </authorList>
    </citation>
    <scope>NUCLEOTIDE SEQUENCE [LARGE SCALE GENOMIC DNA]</scope>
    <source>
        <strain evidence="2 3">CFBP4641</strain>
    </source>
</reference>
<organism evidence="2 3">
    <name type="scientific">Xanthomonas sacchari</name>
    <dbReference type="NCBI Taxonomy" id="56458"/>
    <lineage>
        <taxon>Bacteria</taxon>
        <taxon>Pseudomonadati</taxon>
        <taxon>Pseudomonadota</taxon>
        <taxon>Gammaproteobacteria</taxon>
        <taxon>Lysobacterales</taxon>
        <taxon>Lysobacteraceae</taxon>
        <taxon>Xanthomonas</taxon>
    </lineage>
</organism>
<dbReference type="Proteomes" id="UP000247346">
    <property type="component" value="Unassembled WGS sequence"/>
</dbReference>
<name>A0A2P5YYC6_9XANT</name>
<feature type="non-terminal residue" evidence="2">
    <location>
        <position position="166"/>
    </location>
</feature>
<dbReference type="Pfam" id="PF00668">
    <property type="entry name" value="Condensation"/>
    <property type="match status" value="1"/>
</dbReference>
<sequence>MRLAEAGAPFDLAQGPLIRGRLLVLSAQEHVLLVTQHHIVSDGWSIGVLVGEVSALYAAFLTGAADPLPALPVQYADYAAWQRRWLQGTVLDEQRAFWKDQLRDAPALLELPTDQPRPAVQRYRGARVAVRVPQSLSVQLQQLSQRHGTTLFMTLLASWSALLGRL</sequence>
<dbReference type="Gene3D" id="3.30.559.10">
    <property type="entry name" value="Chloramphenicol acetyltransferase-like domain"/>
    <property type="match status" value="1"/>
</dbReference>
<dbReference type="InterPro" id="IPR001242">
    <property type="entry name" value="Condensation_dom"/>
</dbReference>
<dbReference type="GO" id="GO:0005829">
    <property type="term" value="C:cytosol"/>
    <property type="evidence" value="ECO:0007669"/>
    <property type="project" value="TreeGrafter"/>
</dbReference>
<dbReference type="Gene3D" id="3.30.559.30">
    <property type="entry name" value="Nonribosomal peptide synthetase, condensation domain"/>
    <property type="match status" value="1"/>
</dbReference>
<dbReference type="GO" id="GO:0031177">
    <property type="term" value="F:phosphopantetheine binding"/>
    <property type="evidence" value="ECO:0007669"/>
    <property type="project" value="TreeGrafter"/>
</dbReference>